<dbReference type="CDD" id="cd06454">
    <property type="entry name" value="KBL_like"/>
    <property type="match status" value="1"/>
</dbReference>
<dbReference type="EMBL" id="LXKT01000025">
    <property type="protein sequence ID" value="OCJ34385.1"/>
    <property type="molecule type" value="Genomic_DNA"/>
</dbReference>
<keyword evidence="4" id="KW-0472">Membrane</keyword>
<dbReference type="GO" id="GO:0030170">
    <property type="term" value="F:pyridoxal phosphate binding"/>
    <property type="evidence" value="ECO:0007669"/>
    <property type="project" value="InterPro"/>
</dbReference>
<organism evidence="6 7">
    <name type="scientific">Agrobacterium tumefaciens</name>
    <dbReference type="NCBI Taxonomy" id="358"/>
    <lineage>
        <taxon>Bacteria</taxon>
        <taxon>Pseudomonadati</taxon>
        <taxon>Pseudomonadota</taxon>
        <taxon>Alphaproteobacteria</taxon>
        <taxon>Hyphomicrobiales</taxon>
        <taxon>Rhizobiaceae</taxon>
        <taxon>Rhizobium/Agrobacterium group</taxon>
        <taxon>Agrobacterium</taxon>
        <taxon>Agrobacterium tumefaciens complex</taxon>
    </lineage>
</organism>
<keyword evidence="2" id="KW-0808">Transferase</keyword>
<evidence type="ECO:0000313" key="6">
    <source>
        <dbReference type="EMBL" id="OCJ34385.1"/>
    </source>
</evidence>
<feature type="domain" description="Aminotransferase class I/classII large" evidence="5">
    <location>
        <begin position="83"/>
        <end position="425"/>
    </location>
</feature>
<comment type="caution">
    <text evidence="6">The sequence shown here is derived from an EMBL/GenBank/DDBJ whole genome shotgun (WGS) entry which is preliminary data.</text>
</comment>
<keyword evidence="4" id="KW-1133">Transmembrane helix</keyword>
<keyword evidence="4" id="KW-0812">Transmembrane</keyword>
<reference evidence="6 7" key="1">
    <citation type="journal article" date="2016" name="PeerJ">
        <title>Gall-ID: tools for genotyping gall-causing phytopathogenic bacteria.</title>
        <authorList>
            <person name="Davis E.W.II."/>
            <person name="Weisberg A.J."/>
            <person name="Tabima J.F."/>
            <person name="Grunwald N.J."/>
            <person name="Chang J.H."/>
        </authorList>
    </citation>
    <scope>NUCLEOTIDE SEQUENCE [LARGE SCALE GENOMIC DNA]</scope>
    <source>
        <strain evidence="6 7">N2/73</strain>
    </source>
</reference>
<dbReference type="InterPro" id="IPR015424">
    <property type="entry name" value="PyrdxlP-dep_Trfase"/>
</dbReference>
<gene>
    <name evidence="6" type="ORF">A6U91_15975</name>
</gene>
<dbReference type="Gene3D" id="3.40.640.10">
    <property type="entry name" value="Type I PLP-dependent aspartate aminotransferase-like (Major domain)"/>
    <property type="match status" value="1"/>
</dbReference>
<dbReference type="PANTHER" id="PTHR13693:SF3">
    <property type="entry name" value="LD36009P"/>
    <property type="match status" value="1"/>
</dbReference>
<feature type="region of interest" description="Disordered" evidence="3">
    <location>
        <begin position="1"/>
        <end position="41"/>
    </location>
</feature>
<evidence type="ECO:0000256" key="2">
    <source>
        <dbReference type="ARBA" id="ARBA00022679"/>
    </source>
</evidence>
<dbReference type="InterPro" id="IPR015422">
    <property type="entry name" value="PyrdxlP-dep_Trfase_small"/>
</dbReference>
<dbReference type="AlphaFoldDB" id="A0AB36EE75"/>
<sequence>MLSPGMLEKLREQRGQGERKRDLRTTEKIASARKKPRRGFEEHPAYKSLQIQKAVAEFAGVKNPFHRSHDATAGAETMIDGRKLINFASYDYLGTNTHPEVHEAVKSAVQRYGVSSSASRLVAGERPLHVELEKSIAENYGVEAAVCFVSGYLTNLSAISCLMTPQDLIIHDEFIHNSALTGALLSGAKRLIFKHNDMRDLERILSGAAQDYRNVLVIVEGVYSMDGDIADLPAILRLRSEYPFWLMVDEAHALGVLGAQGRGTFEHFGIDPTEIDIWMGTLSKTTSSCGGYIAGNRALAEILKGHAGGFVYSVGLAPPLAAAALGSLAVLRREPQRVQRIFRNGQLFLDAAKTRGLHVGTSAGFSVVPVIVGDSLRAVELSNRLFEAGINALPIIHPAVPERLARIRFFLTSEHTEEQIFQAVETTATLLQELIDQNISAASLNLDELQRLVINR</sequence>
<dbReference type="InterPro" id="IPR004839">
    <property type="entry name" value="Aminotransferase_I/II_large"/>
</dbReference>
<feature type="transmembrane region" description="Helical" evidence="4">
    <location>
        <begin position="310"/>
        <end position="331"/>
    </location>
</feature>
<dbReference type="Pfam" id="PF00155">
    <property type="entry name" value="Aminotran_1_2"/>
    <property type="match status" value="1"/>
</dbReference>
<dbReference type="SUPFAM" id="SSF53383">
    <property type="entry name" value="PLP-dependent transferases"/>
    <property type="match status" value="1"/>
</dbReference>
<dbReference type="GO" id="GO:0016740">
    <property type="term" value="F:transferase activity"/>
    <property type="evidence" value="ECO:0007669"/>
    <property type="project" value="UniProtKB-KW"/>
</dbReference>
<evidence type="ECO:0000259" key="5">
    <source>
        <dbReference type="Pfam" id="PF00155"/>
    </source>
</evidence>
<dbReference type="Gene3D" id="3.90.1150.10">
    <property type="entry name" value="Aspartate Aminotransferase, domain 1"/>
    <property type="match status" value="1"/>
</dbReference>
<dbReference type="RefSeq" id="WP_025594862.1">
    <property type="nucleotide sequence ID" value="NZ_JAALYJ010000011.1"/>
</dbReference>
<evidence type="ECO:0000256" key="1">
    <source>
        <dbReference type="ARBA" id="ARBA00001933"/>
    </source>
</evidence>
<evidence type="ECO:0000256" key="3">
    <source>
        <dbReference type="SAM" id="MobiDB-lite"/>
    </source>
</evidence>
<evidence type="ECO:0000313" key="7">
    <source>
        <dbReference type="Proteomes" id="UP000093451"/>
    </source>
</evidence>
<evidence type="ECO:0000256" key="4">
    <source>
        <dbReference type="SAM" id="Phobius"/>
    </source>
</evidence>
<dbReference type="InterPro" id="IPR015421">
    <property type="entry name" value="PyrdxlP-dep_Trfase_major"/>
</dbReference>
<feature type="compositionally biased region" description="Basic and acidic residues" evidence="3">
    <location>
        <begin position="8"/>
        <end position="27"/>
    </location>
</feature>
<comment type="cofactor">
    <cofactor evidence="1">
        <name>pyridoxal 5'-phosphate</name>
        <dbReference type="ChEBI" id="CHEBI:597326"/>
    </cofactor>
</comment>
<dbReference type="Proteomes" id="UP000093451">
    <property type="component" value="Unassembled WGS sequence"/>
</dbReference>
<accession>A0AB36EE75</accession>
<dbReference type="PANTHER" id="PTHR13693">
    <property type="entry name" value="CLASS II AMINOTRANSFERASE/8-AMINO-7-OXONONANOATE SYNTHASE"/>
    <property type="match status" value="1"/>
</dbReference>
<dbReference type="InterPro" id="IPR050087">
    <property type="entry name" value="AON_synthase_class-II"/>
</dbReference>
<protein>
    <submittedName>
        <fullName evidence="6">8-amino-7-oxononanoate synthase</fullName>
    </submittedName>
</protein>
<name>A0AB36EE75_AGRTU</name>
<proteinExistence type="predicted"/>